<sequence length="336" mass="35894">MKILVTGGGGFLGQALCRGLRERGFEVVSFNRGRYDALDAIGVAQVQGDLAQRDAVVAAARGCDAVIHNAAKAGAWGSYESYRLANVVGTDNVIAACRENGIRRMVYTSTPSVTHRATHPVEGGTAETVPYGEHLKAPYAATKKLAELAVLAANDGTLATVALRPRLIWGVGDNQLLPRLVERSRAGRLRFVGGGENRIDTTYVDNAAQAHFDALAHLAPGSACAGRAYFISNGEPMTVREIVNSLLQAAGAPTVTKTIPFGVAYAAGVVCEGMWHLLPLKGEPPMTRFLAEQLSTTHWYDMAPARRDFGYVPRVNIHEGLTRLKAACMHAAEITS</sequence>
<name>A0ABS0B3N3_9GAMM</name>
<dbReference type="EMBL" id="JADLZT010000002">
    <property type="protein sequence ID" value="MBF6023081.1"/>
    <property type="molecule type" value="Genomic_DNA"/>
</dbReference>
<organism evidence="4 5">
    <name type="scientific">Lysobacter niastensis</name>
    <dbReference type="NCBI Taxonomy" id="380629"/>
    <lineage>
        <taxon>Bacteria</taxon>
        <taxon>Pseudomonadati</taxon>
        <taxon>Pseudomonadota</taxon>
        <taxon>Gammaproteobacteria</taxon>
        <taxon>Lysobacterales</taxon>
        <taxon>Lysobacteraceae</taxon>
        <taxon>Lysobacter</taxon>
    </lineage>
</organism>
<dbReference type="SUPFAM" id="SSF51735">
    <property type="entry name" value="NAD(P)-binding Rossmann-fold domains"/>
    <property type="match status" value="1"/>
</dbReference>
<dbReference type="Proteomes" id="UP001429984">
    <property type="component" value="Unassembled WGS sequence"/>
</dbReference>
<comment type="similarity">
    <text evidence="1">Belongs to the 3-beta-HSD family.</text>
</comment>
<dbReference type="InterPro" id="IPR050177">
    <property type="entry name" value="Lipid_A_modif_metabolic_enz"/>
</dbReference>
<keyword evidence="5" id="KW-1185">Reference proteome</keyword>
<dbReference type="InterPro" id="IPR036291">
    <property type="entry name" value="NAD(P)-bd_dom_sf"/>
</dbReference>
<comment type="caution">
    <text evidence="4">The sequence shown here is derived from an EMBL/GenBank/DDBJ whole genome shotgun (WGS) entry which is preliminary data.</text>
</comment>
<dbReference type="NCBIfam" id="NF042422">
    <property type="entry name" value="oxyalk_red_OleD"/>
    <property type="match status" value="1"/>
</dbReference>
<dbReference type="PANTHER" id="PTHR43245:SF51">
    <property type="entry name" value="SHORT CHAIN DEHYDROGENASE_REDUCTASE FAMILY 42E, MEMBER 2"/>
    <property type="match status" value="1"/>
</dbReference>
<dbReference type="Pfam" id="PF01073">
    <property type="entry name" value="3Beta_HSD"/>
    <property type="match status" value="1"/>
</dbReference>
<evidence type="ECO:0000256" key="2">
    <source>
        <dbReference type="ARBA" id="ARBA00023002"/>
    </source>
</evidence>
<dbReference type="PANTHER" id="PTHR43245">
    <property type="entry name" value="BIFUNCTIONAL POLYMYXIN RESISTANCE PROTEIN ARNA"/>
    <property type="match status" value="1"/>
</dbReference>
<dbReference type="Gene3D" id="3.40.50.720">
    <property type="entry name" value="NAD(P)-binding Rossmann-like Domain"/>
    <property type="match status" value="1"/>
</dbReference>
<dbReference type="RefSeq" id="WP_194929684.1">
    <property type="nucleotide sequence ID" value="NZ_JADLZT010000002.1"/>
</dbReference>
<dbReference type="InterPro" id="IPR053478">
    <property type="entry name" value="2-alkyl-3-oxoalkanoate_rdct"/>
</dbReference>
<reference evidence="4 5" key="1">
    <citation type="submission" date="2020-11" db="EMBL/GenBank/DDBJ databases">
        <title>Draft Genome Sequence and Secondary Metabolite Biosynthetic Potential of the Lysobacter niastensis Type strain DSM 18481.</title>
        <authorList>
            <person name="Turrini P."/>
            <person name="Artuso I."/>
            <person name="Tescari M."/>
            <person name="Lugli G.A."/>
            <person name="Frangipani E."/>
            <person name="Ventura M."/>
            <person name="Visca P."/>
        </authorList>
    </citation>
    <scope>NUCLEOTIDE SEQUENCE [LARGE SCALE GENOMIC DNA]</scope>
    <source>
        <strain evidence="4 5">DSM 18481</strain>
    </source>
</reference>
<protein>
    <submittedName>
        <fullName evidence="4">NAD-dependent epimerase/dehydratase family protein</fullName>
    </submittedName>
</protein>
<evidence type="ECO:0000313" key="5">
    <source>
        <dbReference type="Proteomes" id="UP001429984"/>
    </source>
</evidence>
<dbReference type="InterPro" id="IPR002225">
    <property type="entry name" value="3Beta_OHSteriod_DH/Estase"/>
</dbReference>
<gene>
    <name evidence="4" type="ORF">IU514_03470</name>
</gene>
<evidence type="ECO:0000313" key="4">
    <source>
        <dbReference type="EMBL" id="MBF6023081.1"/>
    </source>
</evidence>
<feature type="domain" description="3-beta hydroxysteroid dehydrogenase/isomerase" evidence="3">
    <location>
        <begin position="4"/>
        <end position="254"/>
    </location>
</feature>
<keyword evidence="2" id="KW-0560">Oxidoreductase</keyword>
<evidence type="ECO:0000259" key="3">
    <source>
        <dbReference type="Pfam" id="PF01073"/>
    </source>
</evidence>
<evidence type="ECO:0000256" key="1">
    <source>
        <dbReference type="ARBA" id="ARBA00009219"/>
    </source>
</evidence>
<accession>A0ABS0B3N3</accession>
<proteinExistence type="inferred from homology"/>